<proteinExistence type="predicted"/>
<dbReference type="Pfam" id="PF13508">
    <property type="entry name" value="Acetyltransf_7"/>
    <property type="match status" value="1"/>
</dbReference>
<dbReference type="PANTHER" id="PTHR43233">
    <property type="entry name" value="FAMILY N-ACETYLTRANSFERASE, PUTATIVE (AFU_ORTHOLOGUE AFUA_6G03350)-RELATED"/>
    <property type="match status" value="1"/>
</dbReference>
<gene>
    <name evidence="2" type="ORF">H9650_15855</name>
</gene>
<comment type="caution">
    <text evidence="2">The sequence shown here is derived from an EMBL/GenBank/DDBJ whole genome shotgun (WGS) entry which is preliminary data.</text>
</comment>
<dbReference type="InterPro" id="IPR000182">
    <property type="entry name" value="GNAT_dom"/>
</dbReference>
<dbReference type="EMBL" id="JACSQO010000009">
    <property type="protein sequence ID" value="MBD7945586.1"/>
    <property type="molecule type" value="Genomic_DNA"/>
</dbReference>
<dbReference type="Proteomes" id="UP000640786">
    <property type="component" value="Unassembled WGS sequence"/>
</dbReference>
<evidence type="ECO:0000259" key="1">
    <source>
        <dbReference type="PROSITE" id="PS51186"/>
    </source>
</evidence>
<organism evidence="2 3">
    <name type="scientific">Psychrobacillus faecigallinarum</name>
    <dbReference type="NCBI Taxonomy" id="2762235"/>
    <lineage>
        <taxon>Bacteria</taxon>
        <taxon>Bacillati</taxon>
        <taxon>Bacillota</taxon>
        <taxon>Bacilli</taxon>
        <taxon>Bacillales</taxon>
        <taxon>Bacillaceae</taxon>
        <taxon>Psychrobacillus</taxon>
    </lineage>
</organism>
<feature type="domain" description="N-acetyltransferase" evidence="1">
    <location>
        <begin position="2"/>
        <end position="153"/>
    </location>
</feature>
<dbReference type="CDD" id="cd04301">
    <property type="entry name" value="NAT_SF"/>
    <property type="match status" value="1"/>
</dbReference>
<name>A0ABR8RCR0_9BACI</name>
<keyword evidence="3" id="KW-1185">Reference proteome</keyword>
<dbReference type="PANTHER" id="PTHR43233:SF1">
    <property type="entry name" value="FAMILY N-ACETYLTRANSFERASE, PUTATIVE (AFU_ORTHOLOGUE AFUA_6G03350)-RELATED"/>
    <property type="match status" value="1"/>
</dbReference>
<accession>A0ABR8RCR0</accession>
<sequence>MLHIKEAILIEKNGFYISTDKSLLDIDVIYNFLTNDSYWLKGVTKVLVEASIENSILCYGIYEGNPTSGTAKLVGFARVVSDLVRHSWLGDVFVLPDYRGRGLSKWLMSIIVNHPYLKGTNFHLATKDAHTLYEQYGFQPLESIEKRMARPHDWDAIHAAYNSVNKG</sequence>
<dbReference type="InterPro" id="IPR053144">
    <property type="entry name" value="Acetyltransferase_Butenolide"/>
</dbReference>
<reference evidence="2 3" key="1">
    <citation type="submission" date="2020-08" db="EMBL/GenBank/DDBJ databases">
        <title>A Genomic Blueprint of the Chicken Gut Microbiome.</title>
        <authorList>
            <person name="Gilroy R."/>
            <person name="Ravi A."/>
            <person name="Getino M."/>
            <person name="Pursley I."/>
            <person name="Horton D.L."/>
            <person name="Alikhan N.-F."/>
            <person name="Baker D."/>
            <person name="Gharbi K."/>
            <person name="Hall N."/>
            <person name="Watson M."/>
            <person name="Adriaenssens E.M."/>
            <person name="Foster-Nyarko E."/>
            <person name="Jarju S."/>
            <person name="Secka A."/>
            <person name="Antonio M."/>
            <person name="Oren A."/>
            <person name="Chaudhuri R."/>
            <person name="La Ragione R.M."/>
            <person name="Hildebrand F."/>
            <person name="Pallen M.J."/>
        </authorList>
    </citation>
    <scope>NUCLEOTIDE SEQUENCE [LARGE SCALE GENOMIC DNA]</scope>
    <source>
        <strain evidence="2 3">Sa2BUA9</strain>
    </source>
</reference>
<dbReference type="RefSeq" id="WP_191697610.1">
    <property type="nucleotide sequence ID" value="NZ_JACSQO010000009.1"/>
</dbReference>
<dbReference type="Gene3D" id="3.40.630.30">
    <property type="match status" value="1"/>
</dbReference>
<evidence type="ECO:0000313" key="3">
    <source>
        <dbReference type="Proteomes" id="UP000640786"/>
    </source>
</evidence>
<protein>
    <submittedName>
        <fullName evidence="2">GNAT family N-acetyltransferase</fullName>
    </submittedName>
</protein>
<dbReference type="PROSITE" id="PS51186">
    <property type="entry name" value="GNAT"/>
    <property type="match status" value="1"/>
</dbReference>
<evidence type="ECO:0000313" key="2">
    <source>
        <dbReference type="EMBL" id="MBD7945586.1"/>
    </source>
</evidence>
<dbReference type="SUPFAM" id="SSF55729">
    <property type="entry name" value="Acyl-CoA N-acyltransferases (Nat)"/>
    <property type="match status" value="1"/>
</dbReference>
<dbReference type="InterPro" id="IPR016181">
    <property type="entry name" value="Acyl_CoA_acyltransferase"/>
</dbReference>